<feature type="region of interest" description="Disordered" evidence="1">
    <location>
        <begin position="1"/>
        <end position="44"/>
    </location>
</feature>
<dbReference type="InterPro" id="IPR045338">
    <property type="entry name" value="DUF6535"/>
</dbReference>
<gene>
    <name evidence="4" type="ORF">NLI96_g460</name>
</gene>
<feature type="domain" description="DUF6535" evidence="3">
    <location>
        <begin position="73"/>
        <end position="272"/>
    </location>
</feature>
<evidence type="ECO:0000256" key="1">
    <source>
        <dbReference type="SAM" id="MobiDB-lite"/>
    </source>
</evidence>
<evidence type="ECO:0000313" key="5">
    <source>
        <dbReference type="Proteomes" id="UP001212997"/>
    </source>
</evidence>
<evidence type="ECO:0000313" key="4">
    <source>
        <dbReference type="EMBL" id="KAJ3491790.1"/>
    </source>
</evidence>
<dbReference type="EMBL" id="JANAWD010000007">
    <property type="protein sequence ID" value="KAJ3491790.1"/>
    <property type="molecule type" value="Genomic_DNA"/>
</dbReference>
<sequence>MSAKMSDEMVTNDISSTKRQQPLQSRRSTQTLCSNDGISPAPCEARDADVASIRSESSEPDYGGNDMTLRERWGVCLESMRQHDETMVKRWMDDIDSLLVFYSKTPLTPTPSHPQAGLFSAILTAFTIEFYRQLQYDPEDTTVLLLQQISLQLALLNTGSTTESTQNFTLQSFASPNFPFTPPSHAVRMTTTWFAALVCSLVAALIGILAKQWLREYITEISSSPRESVRIRQFRHDGLTNWHVAKIIGFLPILLEIALVLFLHGLLELLWTLNTTVASVSTAVAAMSLVFYVGTMVIPAFSPNSPFKAPQAWAFYVLVWKLRKVRKSLTSLRTSRAASTSISRSRSRSNLNDPFDLVPDLDPPLPLTWSDREVESGRLVADELDQRALARTYKRSLDEDFLDIVSPCLNDLNPDAAVSLLFDVVARRGDCSVSTLLDSVRNPNCTFGMERYMLKAGSRGTRRLMCMILDVLPRMVNDGVRSRITILDLLYTLRKLLTEAERAVCESALHRRALDTLAALADVRSAYHVQRLALDILSEMTQVGCNMDYCPNGIQNVIFCAQDAHSRKDHKTFVSASSVLLGRLPASQNYPHHPHTREWLQHWISNLEQYFRLRKRRRERFDAGIQMKWCSGLAAVAGKEKELVRVELVVLLEEGVKLGLVDCDLEEGDALCQLRREYRRPRDRVDTNGTDITDGTDRVHRLEEIEVLEGDVSDYDLSSPSPSPRGYSVHRTVNDDLEKGFALGAFEFEFGSESSPCKYGSLPVMQ</sequence>
<dbReference type="AlphaFoldDB" id="A0AAD5YIH2"/>
<feature type="transmembrane region" description="Helical" evidence="2">
    <location>
        <begin position="247"/>
        <end position="271"/>
    </location>
</feature>
<keyword evidence="2" id="KW-1133">Transmembrane helix</keyword>
<keyword evidence="5" id="KW-1185">Reference proteome</keyword>
<name>A0AAD5YIH2_9APHY</name>
<feature type="transmembrane region" description="Helical" evidence="2">
    <location>
        <begin position="193"/>
        <end position="214"/>
    </location>
</feature>
<feature type="compositionally biased region" description="Polar residues" evidence="1">
    <location>
        <begin position="12"/>
        <end position="37"/>
    </location>
</feature>
<dbReference type="Proteomes" id="UP001212997">
    <property type="component" value="Unassembled WGS sequence"/>
</dbReference>
<evidence type="ECO:0000256" key="2">
    <source>
        <dbReference type="SAM" id="Phobius"/>
    </source>
</evidence>
<evidence type="ECO:0000259" key="3">
    <source>
        <dbReference type="Pfam" id="PF20153"/>
    </source>
</evidence>
<keyword evidence="2" id="KW-0812">Transmembrane</keyword>
<protein>
    <recommendedName>
        <fullName evidence="3">DUF6535 domain-containing protein</fullName>
    </recommendedName>
</protein>
<comment type="caution">
    <text evidence="4">The sequence shown here is derived from an EMBL/GenBank/DDBJ whole genome shotgun (WGS) entry which is preliminary data.</text>
</comment>
<keyword evidence="2" id="KW-0472">Membrane</keyword>
<feature type="transmembrane region" description="Helical" evidence="2">
    <location>
        <begin position="283"/>
        <end position="301"/>
    </location>
</feature>
<accession>A0AAD5YIH2</accession>
<organism evidence="4 5">
    <name type="scientific">Meripilus lineatus</name>
    <dbReference type="NCBI Taxonomy" id="2056292"/>
    <lineage>
        <taxon>Eukaryota</taxon>
        <taxon>Fungi</taxon>
        <taxon>Dikarya</taxon>
        <taxon>Basidiomycota</taxon>
        <taxon>Agaricomycotina</taxon>
        <taxon>Agaricomycetes</taxon>
        <taxon>Polyporales</taxon>
        <taxon>Meripilaceae</taxon>
        <taxon>Meripilus</taxon>
    </lineage>
</organism>
<reference evidence="4" key="1">
    <citation type="submission" date="2022-07" db="EMBL/GenBank/DDBJ databases">
        <title>Genome Sequence of Physisporinus lineatus.</title>
        <authorList>
            <person name="Buettner E."/>
        </authorList>
    </citation>
    <scope>NUCLEOTIDE SEQUENCE</scope>
    <source>
        <strain evidence="4">VT162</strain>
    </source>
</reference>
<dbReference type="Pfam" id="PF20153">
    <property type="entry name" value="DUF6535"/>
    <property type="match status" value="1"/>
</dbReference>
<proteinExistence type="predicted"/>